<evidence type="ECO:0000313" key="4">
    <source>
        <dbReference type="Proteomes" id="UP000190423"/>
    </source>
</evidence>
<accession>A0A1T4MNG0</accession>
<dbReference type="Proteomes" id="UP000190423">
    <property type="component" value="Unassembled WGS sequence"/>
</dbReference>
<dbReference type="SUPFAM" id="SSF110997">
    <property type="entry name" value="Sporulation related repeat"/>
    <property type="match status" value="1"/>
</dbReference>
<dbReference type="STRING" id="261392.SAMN02745149_02047"/>
<sequence>MKNLIALVLFFMLPLSFFAQELTAKKITETAVAKENPQEAAEYIKSQLAAVSVPAEKRALYAFLGSLFESMALYDEAKNSYAAAAGIAAGDAAGMPKKSSEMLVIDAVRCALSAGDGDVALQFLNSAVRNSKDESIQAQIKLYEQWAALCNAENADDIAEPVSMLKAYADIPSMKSVNPSVLLTLWYVTGEADFGNRLVKKYPESAEAGIVTGKVQVMPSPFWYFVPRRKISLTQPSAEEKTVSATENGDGTQGEAAVKADFSENPVKQQLGLFRDKSNAEEFVRRLNEKNFKGYIQEETRSSGTTYYIVLVDENEDGSMGLKLKSAGFECYPVFQ</sequence>
<keyword evidence="1" id="KW-0732">Signal</keyword>
<evidence type="ECO:0000256" key="1">
    <source>
        <dbReference type="SAM" id="SignalP"/>
    </source>
</evidence>
<feature type="chain" id="PRO_5012639866" evidence="1">
    <location>
        <begin position="20"/>
        <end position="336"/>
    </location>
</feature>
<evidence type="ECO:0000313" key="3">
    <source>
        <dbReference type="EMBL" id="SJZ68411.1"/>
    </source>
</evidence>
<keyword evidence="4" id="KW-1185">Reference proteome</keyword>
<dbReference type="GeneID" id="78317319"/>
<dbReference type="Gene3D" id="3.30.70.1070">
    <property type="entry name" value="Sporulation related repeat"/>
    <property type="match status" value="1"/>
</dbReference>
<dbReference type="AlphaFoldDB" id="A0A1T4MNG0"/>
<dbReference type="EMBL" id="FUWG01000016">
    <property type="protein sequence ID" value="SJZ68411.1"/>
    <property type="molecule type" value="Genomic_DNA"/>
</dbReference>
<proteinExistence type="predicted"/>
<reference evidence="3 4" key="1">
    <citation type="submission" date="2017-02" db="EMBL/GenBank/DDBJ databases">
        <authorList>
            <person name="Peterson S.W."/>
        </authorList>
    </citation>
    <scope>NUCLEOTIDE SEQUENCE [LARGE SCALE GENOMIC DNA]</scope>
    <source>
        <strain evidence="3 4">ATCC BAA-908</strain>
    </source>
</reference>
<dbReference type="Pfam" id="PF05036">
    <property type="entry name" value="SPOR"/>
    <property type="match status" value="1"/>
</dbReference>
<feature type="domain" description="SPOR" evidence="2">
    <location>
        <begin position="270"/>
        <end position="312"/>
    </location>
</feature>
<dbReference type="GO" id="GO:0042834">
    <property type="term" value="F:peptidoglycan binding"/>
    <property type="evidence" value="ECO:0007669"/>
    <property type="project" value="InterPro"/>
</dbReference>
<organism evidence="3 4">
    <name type="scientific">Treponema porcinum</name>
    <dbReference type="NCBI Taxonomy" id="261392"/>
    <lineage>
        <taxon>Bacteria</taxon>
        <taxon>Pseudomonadati</taxon>
        <taxon>Spirochaetota</taxon>
        <taxon>Spirochaetia</taxon>
        <taxon>Spirochaetales</taxon>
        <taxon>Treponemataceae</taxon>
        <taxon>Treponema</taxon>
    </lineage>
</organism>
<gene>
    <name evidence="3" type="ORF">SAMN02745149_02047</name>
</gene>
<dbReference type="InterPro" id="IPR036680">
    <property type="entry name" value="SPOR-like_sf"/>
</dbReference>
<dbReference type="RefSeq" id="WP_078933931.1">
    <property type="nucleotide sequence ID" value="NZ_FUWG01000016.1"/>
</dbReference>
<feature type="signal peptide" evidence="1">
    <location>
        <begin position="1"/>
        <end position="19"/>
    </location>
</feature>
<protein>
    <submittedName>
        <fullName evidence="3">Sporulation related domain-containing protein</fullName>
    </submittedName>
</protein>
<name>A0A1T4MNG0_TREPO</name>
<dbReference type="InterPro" id="IPR007730">
    <property type="entry name" value="SPOR-like_dom"/>
</dbReference>
<evidence type="ECO:0000259" key="2">
    <source>
        <dbReference type="Pfam" id="PF05036"/>
    </source>
</evidence>
<dbReference type="OrthoDB" id="359451at2"/>